<keyword evidence="2 5" id="KW-0812">Transmembrane</keyword>
<comment type="subcellular location">
    <subcellularLocation>
        <location evidence="1 5">Membrane</location>
        <topology evidence="1 5">Multi-pass membrane protein</topology>
    </subcellularLocation>
</comment>
<sequence length="201" mass="22741">MDHEPTYPQEDTRRGGNAFGLDGLASSAVGNNFIFDSVKNTLLNWKNERSKTVRAFGEFFDKTRISIPNVKDIPDRLKSNLVYFQSNYFILFLVLSVYSALTEPLFLLGVVFVAVIWIYNLRVRNTPIVVRQTEVPEKVVSFGLMLVSLLVLYFTSPNLGSVVQWLFVATTSLVFLHAFLYTPLPVDEFGFEGNPTANPNF</sequence>
<dbReference type="GO" id="GO:0016020">
    <property type="term" value="C:membrane"/>
    <property type="evidence" value="ECO:0007669"/>
    <property type="project" value="UniProtKB-SubCell"/>
</dbReference>
<dbReference type="PANTHER" id="PTHR19317:SF0">
    <property type="entry name" value="PRENYLATED RAB ACCEPTOR PROTEIN 1"/>
    <property type="match status" value="1"/>
</dbReference>
<name>A0A6B2LJI8_9EUKA</name>
<dbReference type="AlphaFoldDB" id="A0A6B2LJI8"/>
<comment type="similarity">
    <text evidence="5">Belongs to the PRA1 family.</text>
</comment>
<keyword evidence="4 5" id="KW-0472">Membrane</keyword>
<evidence type="ECO:0000256" key="1">
    <source>
        <dbReference type="ARBA" id="ARBA00004141"/>
    </source>
</evidence>
<evidence type="ECO:0000256" key="5">
    <source>
        <dbReference type="RuleBase" id="RU363107"/>
    </source>
</evidence>
<accession>A0A6B2LJI8</accession>
<dbReference type="EMBL" id="GIBP01008002">
    <property type="protein sequence ID" value="NDV36971.1"/>
    <property type="molecule type" value="Transcribed_RNA"/>
</dbReference>
<feature type="transmembrane region" description="Helical" evidence="5">
    <location>
        <begin position="135"/>
        <end position="156"/>
    </location>
</feature>
<feature type="transmembrane region" description="Helical" evidence="5">
    <location>
        <begin position="162"/>
        <end position="181"/>
    </location>
</feature>
<protein>
    <recommendedName>
        <fullName evidence="5">PRA1 family protein</fullName>
    </recommendedName>
</protein>
<dbReference type="GO" id="GO:0005794">
    <property type="term" value="C:Golgi apparatus"/>
    <property type="evidence" value="ECO:0007669"/>
    <property type="project" value="TreeGrafter"/>
</dbReference>
<evidence type="ECO:0000313" key="6">
    <source>
        <dbReference type="EMBL" id="NDV36971.1"/>
    </source>
</evidence>
<organism evidence="6">
    <name type="scientific">Arcella intermedia</name>
    <dbReference type="NCBI Taxonomy" id="1963864"/>
    <lineage>
        <taxon>Eukaryota</taxon>
        <taxon>Amoebozoa</taxon>
        <taxon>Tubulinea</taxon>
        <taxon>Elardia</taxon>
        <taxon>Arcellinida</taxon>
        <taxon>Sphaerothecina</taxon>
        <taxon>Arcellidae</taxon>
        <taxon>Arcella</taxon>
    </lineage>
</organism>
<dbReference type="Pfam" id="PF03208">
    <property type="entry name" value="PRA1"/>
    <property type="match status" value="1"/>
</dbReference>
<evidence type="ECO:0000256" key="4">
    <source>
        <dbReference type="ARBA" id="ARBA00023136"/>
    </source>
</evidence>
<dbReference type="InterPro" id="IPR004895">
    <property type="entry name" value="Prenylated_rab_accept_PRA1"/>
</dbReference>
<evidence type="ECO:0000256" key="3">
    <source>
        <dbReference type="ARBA" id="ARBA00022989"/>
    </source>
</evidence>
<reference evidence="6" key="1">
    <citation type="journal article" date="2020" name="J. Eukaryot. Microbiol.">
        <title>De novo Sequencing, Assembly and Annotation of the Transcriptome for the Free-Living Testate Amoeba Arcella intermedia.</title>
        <authorList>
            <person name="Ribeiro G.M."/>
            <person name="Porfirio-Sousa A.L."/>
            <person name="Maurer-Alcala X.X."/>
            <person name="Katz L.A."/>
            <person name="Lahr D.J.G."/>
        </authorList>
    </citation>
    <scope>NUCLEOTIDE SEQUENCE</scope>
</reference>
<feature type="transmembrane region" description="Helical" evidence="5">
    <location>
        <begin position="81"/>
        <end position="99"/>
    </location>
</feature>
<proteinExistence type="inferred from homology"/>
<keyword evidence="3 5" id="KW-1133">Transmembrane helix</keyword>
<evidence type="ECO:0000256" key="2">
    <source>
        <dbReference type="ARBA" id="ARBA00022692"/>
    </source>
</evidence>
<dbReference type="PANTHER" id="PTHR19317">
    <property type="entry name" value="PRENYLATED RAB ACCEPTOR 1-RELATED"/>
    <property type="match status" value="1"/>
</dbReference>